<accession>A0A1C6SRK1</accession>
<organism evidence="1 2">
    <name type="scientific">Micromonospora nigra</name>
    <dbReference type="NCBI Taxonomy" id="145857"/>
    <lineage>
        <taxon>Bacteria</taxon>
        <taxon>Bacillati</taxon>
        <taxon>Actinomycetota</taxon>
        <taxon>Actinomycetes</taxon>
        <taxon>Micromonosporales</taxon>
        <taxon>Micromonosporaceae</taxon>
        <taxon>Micromonospora</taxon>
    </lineage>
</organism>
<dbReference type="OrthoDB" id="3629220at2"/>
<dbReference type="AlphaFoldDB" id="A0A1C6SRK1"/>
<dbReference type="RefSeq" id="WP_091086106.1">
    <property type="nucleotide sequence ID" value="NZ_FMHT01000003.1"/>
</dbReference>
<proteinExistence type="predicted"/>
<protein>
    <submittedName>
        <fullName evidence="1">Uncharacterized protein</fullName>
    </submittedName>
</protein>
<dbReference type="STRING" id="145857.GA0070616_4362"/>
<dbReference type="Proteomes" id="UP000199699">
    <property type="component" value="Unassembled WGS sequence"/>
</dbReference>
<dbReference type="EMBL" id="FMHT01000003">
    <property type="protein sequence ID" value="SCL31949.1"/>
    <property type="molecule type" value="Genomic_DNA"/>
</dbReference>
<dbReference type="Pfam" id="PF25595">
    <property type="entry name" value="Phage_TTP_16"/>
    <property type="match status" value="1"/>
</dbReference>
<reference evidence="1 2" key="1">
    <citation type="submission" date="2016-06" db="EMBL/GenBank/DDBJ databases">
        <authorList>
            <person name="Kjaerup R.B."/>
            <person name="Dalgaard T.S."/>
            <person name="Juul-Madsen H.R."/>
        </authorList>
    </citation>
    <scope>NUCLEOTIDE SEQUENCE [LARGE SCALE GENOMIC DNA]</scope>
    <source>
        <strain evidence="1 2">DSM 43818</strain>
    </source>
</reference>
<name>A0A1C6SRK1_9ACTN</name>
<gene>
    <name evidence="1" type="ORF">GA0070616_4362</name>
</gene>
<dbReference type="InterPro" id="IPR058009">
    <property type="entry name" value="TTP_Phage_16"/>
</dbReference>
<sequence length="166" mass="17728">MAPQPLPTTQRYISPEVTAVYLVPDIVDLAAPERDELDHETSVDLTPEIAALTGWEVSTDRVAVPDLGTRKTGRISGRINPGDAQISFYASQDTEDVRTVIQRGDRTHIVILDGGDVAGQSMRVFAVEVSAVTPSVDVAGSEGARVMVDFAINDWAEDVVVPGPAS</sequence>
<evidence type="ECO:0000313" key="2">
    <source>
        <dbReference type="Proteomes" id="UP000199699"/>
    </source>
</evidence>
<keyword evidence="2" id="KW-1185">Reference proteome</keyword>
<evidence type="ECO:0000313" key="1">
    <source>
        <dbReference type="EMBL" id="SCL31949.1"/>
    </source>
</evidence>